<gene>
    <name evidence="1" type="ORF">DW888_05860</name>
</gene>
<sequence>MFLSNFFSKLFQHEEKMEYITGKAAPFEDVYLSDLEKYPIWVFAIGHEEDYEEGQDESWIAPITNSTDVGEEFCEAYILLKVKESSCPVLAHFDMGYMLLDDLSYWDFVDEDWKEFQSLDIPSPIYLISVPSILEQAAVEFVVNEDKKSARIYKHTIP</sequence>
<reference evidence="1 2" key="1">
    <citation type="submission" date="2018-08" db="EMBL/GenBank/DDBJ databases">
        <title>A genome reference for cultivated species of the human gut microbiota.</title>
        <authorList>
            <person name="Zou Y."/>
            <person name="Xue W."/>
            <person name="Luo G."/>
        </authorList>
    </citation>
    <scope>NUCLEOTIDE SEQUENCE [LARGE SCALE GENOMIC DNA]</scope>
    <source>
        <strain evidence="1 2">AM40-30BH</strain>
    </source>
</reference>
<evidence type="ECO:0000313" key="2">
    <source>
        <dbReference type="Proteomes" id="UP000284379"/>
    </source>
</evidence>
<accession>A0A413VU94</accession>
<name>A0A413VU94_9BACE</name>
<dbReference type="RefSeq" id="WP_122201057.1">
    <property type="nucleotide sequence ID" value="NZ_JADNDG010000008.1"/>
</dbReference>
<organism evidence="1 2">
    <name type="scientific">Bacteroides nordii</name>
    <dbReference type="NCBI Taxonomy" id="291645"/>
    <lineage>
        <taxon>Bacteria</taxon>
        <taxon>Pseudomonadati</taxon>
        <taxon>Bacteroidota</taxon>
        <taxon>Bacteroidia</taxon>
        <taxon>Bacteroidales</taxon>
        <taxon>Bacteroidaceae</taxon>
        <taxon>Bacteroides</taxon>
    </lineage>
</organism>
<proteinExistence type="predicted"/>
<dbReference type="Proteomes" id="UP000284379">
    <property type="component" value="Unassembled WGS sequence"/>
</dbReference>
<comment type="caution">
    <text evidence="1">The sequence shown here is derived from an EMBL/GenBank/DDBJ whole genome shotgun (WGS) entry which is preliminary data.</text>
</comment>
<protein>
    <submittedName>
        <fullName evidence="1">Uncharacterized protein</fullName>
    </submittedName>
</protein>
<evidence type="ECO:0000313" key="1">
    <source>
        <dbReference type="EMBL" id="RHB37074.1"/>
    </source>
</evidence>
<dbReference type="AlphaFoldDB" id="A0A413VU94"/>
<dbReference type="EMBL" id="QSGO01000003">
    <property type="protein sequence ID" value="RHB37074.1"/>
    <property type="molecule type" value="Genomic_DNA"/>
</dbReference>